<proteinExistence type="predicted"/>
<organism evidence="1 2">
    <name type="scientific">Lentzea atacamensis</name>
    <dbReference type="NCBI Taxonomy" id="531938"/>
    <lineage>
        <taxon>Bacteria</taxon>
        <taxon>Bacillati</taxon>
        <taxon>Actinomycetota</taxon>
        <taxon>Actinomycetes</taxon>
        <taxon>Pseudonocardiales</taxon>
        <taxon>Pseudonocardiaceae</taxon>
        <taxon>Lentzea</taxon>
    </lineage>
</organism>
<protein>
    <submittedName>
        <fullName evidence="1">Uncharacterized protein</fullName>
    </submittedName>
</protein>
<gene>
    <name evidence="1" type="ORF">C8D87_101781</name>
</gene>
<dbReference type="RefSeq" id="WP_170166298.1">
    <property type="nucleotide sequence ID" value="NZ_QLTT01000001.1"/>
</dbReference>
<dbReference type="Proteomes" id="UP000248714">
    <property type="component" value="Unassembled WGS sequence"/>
</dbReference>
<comment type="caution">
    <text evidence="1">The sequence shown here is derived from an EMBL/GenBank/DDBJ whole genome shotgun (WGS) entry which is preliminary data.</text>
</comment>
<evidence type="ECO:0000313" key="1">
    <source>
        <dbReference type="EMBL" id="RAS70481.1"/>
    </source>
</evidence>
<name>A0ABX9EKJ2_9PSEU</name>
<sequence length="57" mass="5924">MDGVLAAVFALLVIIVIADAMRVWRNALLGRTSPTTETPYVASALPAPSELAGLGSR</sequence>
<evidence type="ECO:0000313" key="2">
    <source>
        <dbReference type="Proteomes" id="UP000248714"/>
    </source>
</evidence>
<keyword evidence="2" id="KW-1185">Reference proteome</keyword>
<accession>A0ABX9EKJ2</accession>
<reference evidence="1 2" key="1">
    <citation type="submission" date="2018-06" db="EMBL/GenBank/DDBJ databases">
        <title>Genomic Encyclopedia of Type Strains, Phase IV (KMG-IV): sequencing the most valuable type-strain genomes for metagenomic binning, comparative biology and taxonomic classification.</title>
        <authorList>
            <person name="Goeker M."/>
        </authorList>
    </citation>
    <scope>NUCLEOTIDE SEQUENCE [LARGE SCALE GENOMIC DNA]</scope>
    <source>
        <strain evidence="1 2">DSM 45479</strain>
    </source>
</reference>
<dbReference type="EMBL" id="QLTT01000001">
    <property type="protein sequence ID" value="RAS70481.1"/>
    <property type="molecule type" value="Genomic_DNA"/>
</dbReference>